<reference evidence="8 10" key="1">
    <citation type="submission" date="2020-01" db="EMBL/GenBank/DDBJ databases">
        <authorList>
            <consortium name="DOE Joint Genome Institute"/>
            <person name="Haridas S."/>
            <person name="Albert R."/>
            <person name="Binder M."/>
            <person name="Bloem J."/>
            <person name="Labutti K."/>
            <person name="Salamov A."/>
            <person name="Andreopoulos B."/>
            <person name="Baker S.E."/>
            <person name="Barry K."/>
            <person name="Bills G."/>
            <person name="Bluhm B.H."/>
            <person name="Cannon C."/>
            <person name="Castanera R."/>
            <person name="Culley D.E."/>
            <person name="Daum C."/>
            <person name="Ezra D."/>
            <person name="Gonzalez J.B."/>
            <person name="Henrissat B."/>
            <person name="Kuo A."/>
            <person name="Liang C."/>
            <person name="Lipzen A."/>
            <person name="Lutzoni F."/>
            <person name="Magnuson J."/>
            <person name="Mondo S."/>
            <person name="Nolan M."/>
            <person name="Ohm R."/>
            <person name="Pangilinan J."/>
            <person name="Park H.-J."/>
            <person name="Ramirez L."/>
            <person name="Alfaro M."/>
            <person name="Sun H."/>
            <person name="Tritt A."/>
            <person name="Yoshinaga Y."/>
            <person name="Zwiers L.-H."/>
            <person name="Turgeon B.G."/>
            <person name="Goodwin S.B."/>
            <person name="Spatafora J.W."/>
            <person name="Crous P.W."/>
            <person name="Grigoriev I.V."/>
        </authorList>
    </citation>
    <scope>NUCLEOTIDE SEQUENCE</scope>
    <source>
        <strain evidence="8 10">CBS 781.70</strain>
    </source>
</reference>
<gene>
    <name evidence="8 10" type="ORF">P152DRAFT_401389</name>
</gene>
<dbReference type="Pfam" id="PF00782">
    <property type="entry name" value="DSPc"/>
    <property type="match status" value="1"/>
</dbReference>
<dbReference type="InterPro" id="IPR000340">
    <property type="entry name" value="Dual-sp_phosphatase_cat-dom"/>
</dbReference>
<evidence type="ECO:0000256" key="3">
    <source>
        <dbReference type="ARBA" id="ARBA00022801"/>
    </source>
</evidence>
<evidence type="ECO:0000313" key="10">
    <source>
        <dbReference type="RefSeq" id="XP_033532140.1"/>
    </source>
</evidence>
<dbReference type="PANTHER" id="PTHR45848">
    <property type="entry name" value="DUAL SPECIFICITY PROTEIN PHOSPHATASE 12 FAMILY MEMBER"/>
    <property type="match status" value="1"/>
</dbReference>
<evidence type="ECO:0000256" key="4">
    <source>
        <dbReference type="ARBA" id="ARBA00022912"/>
    </source>
</evidence>
<dbReference type="EMBL" id="ML975166">
    <property type="protein sequence ID" value="KAF1810509.1"/>
    <property type="molecule type" value="Genomic_DNA"/>
</dbReference>
<feature type="active site" description="Phosphocysteine intermediate" evidence="5">
    <location>
        <position position="91"/>
    </location>
</feature>
<dbReference type="InterPro" id="IPR016130">
    <property type="entry name" value="Tyr_Pase_AS"/>
</dbReference>
<dbReference type="RefSeq" id="XP_033532140.1">
    <property type="nucleotide sequence ID" value="XM_033676609.1"/>
</dbReference>
<protein>
    <recommendedName>
        <fullName evidence="2">protein-tyrosine-phosphatase</fullName>
        <ecNumber evidence="2">3.1.3.48</ecNumber>
    </recommendedName>
</protein>
<keyword evidence="9" id="KW-1185">Reference proteome</keyword>
<dbReference type="InterPro" id="IPR000387">
    <property type="entry name" value="Tyr_Pase_dom"/>
</dbReference>
<dbReference type="GeneID" id="54417179"/>
<evidence type="ECO:0000256" key="2">
    <source>
        <dbReference type="ARBA" id="ARBA00013064"/>
    </source>
</evidence>
<evidence type="ECO:0000259" key="7">
    <source>
        <dbReference type="PROSITE" id="PS50056"/>
    </source>
</evidence>
<dbReference type="InterPro" id="IPR029021">
    <property type="entry name" value="Prot-tyrosine_phosphatase-like"/>
</dbReference>
<comment type="similarity">
    <text evidence="1">Belongs to the protein-tyrosine phosphatase family. Non-receptor class dual specificity subfamily.</text>
</comment>
<sequence length="325" mass="36752">MNFFDKVPGELKLFIGGLMALHGKQTLVKAGVTHVLSAINYHMEPAMIDGYEHFQIKLEDDEDEDIIQFFPKTNKFIDDALRGGGGVLVHCAMGKSRSATFTLAYLLWRFRDLDPAKALAFAREGRPVVEPNVGFYEQLQLYHEMGTPDVIEGQELYRRWQHKKEVEFARFRGKAPGAERLLYEDEYMRAQAGVEQEVETELSHAIRCRHCKFALAAEGYVHPHLPPEPPYRPPSYPGDAKCDQIMLKPLSWMRAEFSKEWTKGTIYCPGCKISLGSYSWHGGHCSCGSWVVPAIALRESDIVHRGEITDETGAPGPLKRGLEKL</sequence>
<dbReference type="GO" id="GO:0008138">
    <property type="term" value="F:protein tyrosine/serine/threonine phosphatase activity"/>
    <property type="evidence" value="ECO:0007669"/>
    <property type="project" value="InterPro"/>
</dbReference>
<keyword evidence="4" id="KW-0904">Protein phosphatase</keyword>
<dbReference type="InterPro" id="IPR020422">
    <property type="entry name" value="TYR_PHOSPHATASE_DUAL_dom"/>
</dbReference>
<dbReference type="SMART" id="SM00195">
    <property type="entry name" value="DSPc"/>
    <property type="match status" value="1"/>
</dbReference>
<evidence type="ECO:0000259" key="6">
    <source>
        <dbReference type="PROSITE" id="PS50054"/>
    </source>
</evidence>
<reference evidence="10" key="3">
    <citation type="submission" date="2025-04" db="UniProtKB">
        <authorList>
            <consortium name="RefSeq"/>
        </authorList>
    </citation>
    <scope>IDENTIFICATION</scope>
    <source>
        <strain evidence="10">CBS 781.70</strain>
    </source>
</reference>
<organism evidence="8">
    <name type="scientific">Eremomyces bilateralis CBS 781.70</name>
    <dbReference type="NCBI Taxonomy" id="1392243"/>
    <lineage>
        <taxon>Eukaryota</taxon>
        <taxon>Fungi</taxon>
        <taxon>Dikarya</taxon>
        <taxon>Ascomycota</taxon>
        <taxon>Pezizomycotina</taxon>
        <taxon>Dothideomycetes</taxon>
        <taxon>Dothideomycetes incertae sedis</taxon>
        <taxon>Eremomycetales</taxon>
        <taxon>Eremomycetaceae</taxon>
        <taxon>Eremomyces</taxon>
    </lineage>
</organism>
<reference evidence="10" key="2">
    <citation type="submission" date="2020-04" db="EMBL/GenBank/DDBJ databases">
        <authorList>
            <consortium name="NCBI Genome Project"/>
        </authorList>
    </citation>
    <scope>NUCLEOTIDE SEQUENCE</scope>
    <source>
        <strain evidence="10">CBS 781.70</strain>
    </source>
</reference>
<dbReference type="InterPro" id="IPR016278">
    <property type="entry name" value="DUSP12"/>
</dbReference>
<dbReference type="Gene3D" id="3.90.190.10">
    <property type="entry name" value="Protein tyrosine phosphatase superfamily"/>
    <property type="match status" value="1"/>
</dbReference>
<dbReference type="EC" id="3.1.3.48" evidence="2"/>
<dbReference type="GO" id="GO:0004725">
    <property type="term" value="F:protein tyrosine phosphatase activity"/>
    <property type="evidence" value="ECO:0007669"/>
    <property type="project" value="UniProtKB-EC"/>
</dbReference>
<feature type="domain" description="Tyrosine specific protein phosphatases" evidence="7">
    <location>
        <begin position="67"/>
        <end position="127"/>
    </location>
</feature>
<dbReference type="Proteomes" id="UP000504638">
    <property type="component" value="Unplaced"/>
</dbReference>
<feature type="domain" description="Tyrosine-protein phosphatase" evidence="6">
    <location>
        <begin position="3"/>
        <end position="148"/>
    </location>
</feature>
<dbReference type="PIRSF" id="PIRSF000941">
    <property type="entry name" value="DUSP12"/>
    <property type="match status" value="1"/>
</dbReference>
<dbReference type="PROSITE" id="PS50054">
    <property type="entry name" value="TYR_PHOSPHATASE_DUAL"/>
    <property type="match status" value="1"/>
</dbReference>
<evidence type="ECO:0000256" key="1">
    <source>
        <dbReference type="ARBA" id="ARBA00008601"/>
    </source>
</evidence>
<proteinExistence type="inferred from homology"/>
<evidence type="ECO:0000313" key="9">
    <source>
        <dbReference type="Proteomes" id="UP000504638"/>
    </source>
</evidence>
<dbReference type="OrthoDB" id="2017893at2759"/>
<keyword evidence="3" id="KW-0378">Hydrolase</keyword>
<dbReference type="AlphaFoldDB" id="A0A6G1FY43"/>
<evidence type="ECO:0000313" key="8">
    <source>
        <dbReference type="EMBL" id="KAF1810509.1"/>
    </source>
</evidence>
<dbReference type="SUPFAM" id="SSF52799">
    <property type="entry name" value="(Phosphotyrosine protein) phosphatases II"/>
    <property type="match status" value="1"/>
</dbReference>
<dbReference type="PANTHER" id="PTHR45848:SF4">
    <property type="entry name" value="DUAL SPECIFICITY PROTEIN PHOSPHATASE 12"/>
    <property type="match status" value="1"/>
</dbReference>
<dbReference type="GO" id="GO:0005634">
    <property type="term" value="C:nucleus"/>
    <property type="evidence" value="ECO:0007669"/>
    <property type="project" value="TreeGrafter"/>
</dbReference>
<evidence type="ECO:0000256" key="5">
    <source>
        <dbReference type="PIRSR" id="PIRSR000941-50"/>
    </source>
</evidence>
<name>A0A6G1FY43_9PEZI</name>
<dbReference type="CDD" id="cd14518">
    <property type="entry name" value="DSP_fungal_YVH1"/>
    <property type="match status" value="1"/>
</dbReference>
<dbReference type="PROSITE" id="PS00383">
    <property type="entry name" value="TYR_PHOSPHATASE_1"/>
    <property type="match status" value="1"/>
</dbReference>
<accession>A0A6G1FY43</accession>
<dbReference type="PROSITE" id="PS50056">
    <property type="entry name" value="TYR_PHOSPHATASE_2"/>
    <property type="match status" value="1"/>
</dbReference>